<accession>A0A9W9CNF3</accession>
<gene>
    <name evidence="2" type="ORF">N0V83_003796</name>
</gene>
<reference evidence="2" key="1">
    <citation type="submission" date="2022-10" db="EMBL/GenBank/DDBJ databases">
        <title>Tapping the CABI collections for fungal endophytes: first genome assemblies for Collariella, Neodidymelliopsis, Ascochyta clinopodiicola, Didymella pomorum, Didymosphaeria variabile, Neocosmospora piperis and Neocucurbitaria cava.</title>
        <authorList>
            <person name="Hill R."/>
        </authorList>
    </citation>
    <scope>NUCLEOTIDE SEQUENCE</scope>
    <source>
        <strain evidence="2">IMI 356814</strain>
    </source>
</reference>
<organism evidence="2 3">
    <name type="scientific">Neocucurbitaria cava</name>
    <dbReference type="NCBI Taxonomy" id="798079"/>
    <lineage>
        <taxon>Eukaryota</taxon>
        <taxon>Fungi</taxon>
        <taxon>Dikarya</taxon>
        <taxon>Ascomycota</taxon>
        <taxon>Pezizomycotina</taxon>
        <taxon>Dothideomycetes</taxon>
        <taxon>Pleosporomycetidae</taxon>
        <taxon>Pleosporales</taxon>
        <taxon>Pleosporineae</taxon>
        <taxon>Cucurbitariaceae</taxon>
        <taxon>Neocucurbitaria</taxon>
    </lineage>
</organism>
<dbReference type="Proteomes" id="UP001140560">
    <property type="component" value="Unassembled WGS sequence"/>
</dbReference>
<comment type="caution">
    <text evidence="2">The sequence shown here is derived from an EMBL/GenBank/DDBJ whole genome shotgun (WGS) entry which is preliminary data.</text>
</comment>
<feature type="compositionally biased region" description="Basic and acidic residues" evidence="1">
    <location>
        <begin position="39"/>
        <end position="68"/>
    </location>
</feature>
<dbReference type="AlphaFoldDB" id="A0A9W9CNF3"/>
<name>A0A9W9CNF3_9PLEO</name>
<sequence>MTIVHQKLCPKPGHEGLYCLKDEKIGCSACKAEHYAEQRRLQREAHEERERKRKEKEEKRQADQDRQGRRTGKK</sequence>
<protein>
    <submittedName>
        <fullName evidence="2">Uncharacterized protein</fullName>
    </submittedName>
</protein>
<evidence type="ECO:0000313" key="2">
    <source>
        <dbReference type="EMBL" id="KAJ4372023.1"/>
    </source>
</evidence>
<proteinExistence type="predicted"/>
<evidence type="ECO:0000313" key="3">
    <source>
        <dbReference type="Proteomes" id="UP001140560"/>
    </source>
</evidence>
<dbReference type="EMBL" id="JAPEUY010000006">
    <property type="protein sequence ID" value="KAJ4372023.1"/>
    <property type="molecule type" value="Genomic_DNA"/>
</dbReference>
<feature type="region of interest" description="Disordered" evidence="1">
    <location>
        <begin position="39"/>
        <end position="74"/>
    </location>
</feature>
<evidence type="ECO:0000256" key="1">
    <source>
        <dbReference type="SAM" id="MobiDB-lite"/>
    </source>
</evidence>
<keyword evidence="3" id="KW-1185">Reference proteome</keyword>